<keyword evidence="5 9" id="KW-1133">Transmembrane helix</keyword>
<reference evidence="11 13" key="2">
    <citation type="submission" date="2019-03" db="EMBL/GenBank/DDBJ databases">
        <title>Genomic Encyclopedia of Type Strains, Phase IV (KMG-IV): sequencing the most valuable type-strain genomes for metagenomic binning, comparative biology and taxonomic classification.</title>
        <authorList>
            <person name="Goeker M."/>
        </authorList>
    </citation>
    <scope>NUCLEOTIDE SEQUENCE [LARGE SCALE GENOMIC DNA]</scope>
    <source>
        <strain evidence="11 13">DSM 3764</strain>
    </source>
</reference>
<evidence type="ECO:0000256" key="6">
    <source>
        <dbReference type="ARBA" id="ARBA00023026"/>
    </source>
</evidence>
<evidence type="ECO:0000256" key="2">
    <source>
        <dbReference type="ARBA" id="ARBA00010690"/>
    </source>
</evidence>
<name>A0A377Q601_9NEIS</name>
<dbReference type="OrthoDB" id="9807950at2"/>
<dbReference type="GO" id="GO:0009306">
    <property type="term" value="P:protein secretion"/>
    <property type="evidence" value="ECO:0007669"/>
    <property type="project" value="InterPro"/>
</dbReference>
<evidence type="ECO:0000256" key="7">
    <source>
        <dbReference type="ARBA" id="ARBA00023136"/>
    </source>
</evidence>
<dbReference type="RefSeq" id="WP_115226583.1">
    <property type="nucleotide sequence ID" value="NZ_CAWOLO010000005.1"/>
</dbReference>
<feature type="region of interest" description="Disordered" evidence="8">
    <location>
        <begin position="214"/>
        <end position="233"/>
    </location>
</feature>
<dbReference type="EMBL" id="SMBT01000005">
    <property type="protein sequence ID" value="TCU86896.1"/>
    <property type="molecule type" value="Genomic_DNA"/>
</dbReference>
<feature type="transmembrane region" description="Helical" evidence="9">
    <location>
        <begin position="135"/>
        <end position="153"/>
    </location>
</feature>
<dbReference type="Gene3D" id="6.10.250.2080">
    <property type="match status" value="1"/>
</dbReference>
<dbReference type="GO" id="GO:0005886">
    <property type="term" value="C:plasma membrane"/>
    <property type="evidence" value="ECO:0007669"/>
    <property type="project" value="UniProtKB-SubCell"/>
</dbReference>
<evidence type="ECO:0000256" key="1">
    <source>
        <dbReference type="ARBA" id="ARBA00004651"/>
    </source>
</evidence>
<dbReference type="PANTHER" id="PTHR30531">
    <property type="entry name" value="FLAGELLAR BIOSYNTHETIC PROTEIN FLHB"/>
    <property type="match status" value="1"/>
</dbReference>
<gene>
    <name evidence="10" type="primary">spaS_2</name>
    <name evidence="11" type="ORF">EV682_10521</name>
    <name evidence="10" type="ORF">NCTC11159_01291</name>
</gene>
<organism evidence="10 12">
    <name type="scientific">Iodobacter fluviatilis</name>
    <dbReference type="NCBI Taxonomy" id="537"/>
    <lineage>
        <taxon>Bacteria</taxon>
        <taxon>Pseudomonadati</taxon>
        <taxon>Pseudomonadota</taxon>
        <taxon>Betaproteobacteria</taxon>
        <taxon>Neisseriales</taxon>
        <taxon>Chitinibacteraceae</taxon>
        <taxon>Iodobacter</taxon>
    </lineage>
</organism>
<feature type="transmembrane region" description="Helical" evidence="9">
    <location>
        <begin position="81"/>
        <end position="106"/>
    </location>
</feature>
<dbReference type="Gene3D" id="3.40.1690.10">
    <property type="entry name" value="secretion proteins EscU"/>
    <property type="match status" value="1"/>
</dbReference>
<dbReference type="NCBIfam" id="NF006017">
    <property type="entry name" value="PRK08156.1"/>
    <property type="match status" value="1"/>
</dbReference>
<dbReference type="SUPFAM" id="SSF160544">
    <property type="entry name" value="EscU C-terminal domain-like"/>
    <property type="match status" value="1"/>
</dbReference>
<evidence type="ECO:0000256" key="9">
    <source>
        <dbReference type="SAM" id="Phobius"/>
    </source>
</evidence>
<reference evidence="10 12" key="1">
    <citation type="submission" date="2018-06" db="EMBL/GenBank/DDBJ databases">
        <authorList>
            <consortium name="Pathogen Informatics"/>
            <person name="Doyle S."/>
        </authorList>
    </citation>
    <scope>NUCLEOTIDE SEQUENCE [LARGE SCALE GENOMIC DNA]</scope>
    <source>
        <strain evidence="10 12">NCTC11159</strain>
    </source>
</reference>
<dbReference type="EMBL" id="UGHR01000001">
    <property type="protein sequence ID" value="STQ90227.1"/>
    <property type="molecule type" value="Genomic_DNA"/>
</dbReference>
<keyword evidence="13" id="KW-1185">Reference proteome</keyword>
<accession>A0A377Q601</accession>
<dbReference type="Pfam" id="PF01312">
    <property type="entry name" value="Bac_export_2"/>
    <property type="match status" value="1"/>
</dbReference>
<evidence type="ECO:0000256" key="3">
    <source>
        <dbReference type="ARBA" id="ARBA00022475"/>
    </source>
</evidence>
<dbReference type="InterPro" id="IPR006307">
    <property type="entry name" value="BsaZ-like"/>
</dbReference>
<comment type="subcellular location">
    <subcellularLocation>
        <location evidence="1">Cell membrane</location>
        <topology evidence="1">Multi-pass membrane protein</topology>
    </subcellularLocation>
</comment>
<dbReference type="Proteomes" id="UP000255108">
    <property type="component" value="Unassembled WGS sequence"/>
</dbReference>
<dbReference type="PRINTS" id="PR00950">
    <property type="entry name" value="TYPE3IMSPROT"/>
</dbReference>
<evidence type="ECO:0000313" key="10">
    <source>
        <dbReference type="EMBL" id="STQ90227.1"/>
    </source>
</evidence>
<keyword evidence="7 9" id="KW-0472">Membrane</keyword>
<dbReference type="AlphaFoldDB" id="A0A377Q601"/>
<proteinExistence type="inferred from homology"/>
<evidence type="ECO:0000256" key="8">
    <source>
        <dbReference type="SAM" id="MobiDB-lite"/>
    </source>
</evidence>
<sequence length="357" mass="39880">MSSEKTEKPTSKHLKDAAKKGQTFKSRDLIVALLTMAGVLYIVSAASLVELMSVYSQLIAGGFQQDIQSYSAGILWIGVKLMLPILLLCVVATALPSLLFSGFVLATEALKLNLDALNPVNGFKKLFSLRTVKDLIKSLLYLLSFAVSIYVVWHNKRGLLFAQLSGGPLDMAVIWRELLLSLVLTCMGCIVLILVLDALAEFFLHMKDMKMDKQQVKSEHKEQDGNPEIKSKRREVHQEILSEQIKSDVSNSRFIVANPTHIAIGIFYKPEIIGIPFISLIETNQRALAVRAYAKKVGVPVIRNISLARRILKTHRRYSFIQEGEIEEVLRLLSWLDQVENADKNALPLDSPLDAPK</sequence>
<protein>
    <submittedName>
        <fullName evidence="10">Surface presentation of antigens protein spaS</fullName>
    </submittedName>
    <submittedName>
        <fullName evidence="11">Type III secretion protein U</fullName>
    </submittedName>
</protein>
<keyword evidence="3" id="KW-1003">Cell membrane</keyword>
<feature type="transmembrane region" description="Helical" evidence="9">
    <location>
        <begin position="173"/>
        <end position="204"/>
    </location>
</feature>
<dbReference type="NCBIfam" id="TIGR01404">
    <property type="entry name" value="FlhB_rel_III"/>
    <property type="match status" value="1"/>
</dbReference>
<evidence type="ECO:0000256" key="5">
    <source>
        <dbReference type="ARBA" id="ARBA00022989"/>
    </source>
</evidence>
<evidence type="ECO:0000313" key="11">
    <source>
        <dbReference type="EMBL" id="TCU86896.1"/>
    </source>
</evidence>
<evidence type="ECO:0000313" key="13">
    <source>
        <dbReference type="Proteomes" id="UP000295794"/>
    </source>
</evidence>
<feature type="transmembrane region" description="Helical" evidence="9">
    <location>
        <begin position="29"/>
        <end position="49"/>
    </location>
</feature>
<evidence type="ECO:0000256" key="4">
    <source>
        <dbReference type="ARBA" id="ARBA00022692"/>
    </source>
</evidence>
<keyword evidence="4 9" id="KW-0812">Transmembrane</keyword>
<dbReference type="PANTHER" id="PTHR30531:SF14">
    <property type="entry name" value="SURFACE PRESENTATION OF ANTIGENS PROTEIN SPAS"/>
    <property type="match status" value="1"/>
</dbReference>
<comment type="similarity">
    <text evidence="2">Belongs to the type III secretion exporter family.</text>
</comment>
<dbReference type="InterPro" id="IPR029025">
    <property type="entry name" value="T3SS_substrate_exporter_C"/>
</dbReference>
<dbReference type="Proteomes" id="UP000295794">
    <property type="component" value="Unassembled WGS sequence"/>
</dbReference>
<dbReference type="InterPro" id="IPR006135">
    <property type="entry name" value="T3SS_substrate_exporter"/>
</dbReference>
<evidence type="ECO:0000313" key="12">
    <source>
        <dbReference type="Proteomes" id="UP000255108"/>
    </source>
</evidence>
<keyword evidence="6" id="KW-0843">Virulence</keyword>